<dbReference type="InterPro" id="IPR021248">
    <property type="entry name" value="DUF2787"/>
</dbReference>
<dbReference type="PANTHER" id="PTHR38978:SF2">
    <property type="entry name" value="DUF2787 DOMAIN-CONTAINING PROTEIN"/>
    <property type="match status" value="1"/>
</dbReference>
<name>A0A377CEB5_ECOLX</name>
<protein>
    <submittedName>
        <fullName evidence="1">Protein of uncharacterized function (DUF2787)</fullName>
    </submittedName>
</protein>
<dbReference type="PANTHER" id="PTHR38978">
    <property type="entry name" value="DUF2787 DOMAIN-CONTAINING PROTEIN"/>
    <property type="match status" value="1"/>
</dbReference>
<dbReference type="Gene3D" id="3.10.450.430">
    <property type="entry name" value="Protein of unknown function DUF2787"/>
    <property type="match status" value="1"/>
</dbReference>
<evidence type="ECO:0000313" key="1">
    <source>
        <dbReference type="EMBL" id="STL92080.1"/>
    </source>
</evidence>
<dbReference type="Proteomes" id="UP000254088">
    <property type="component" value="Unassembled WGS sequence"/>
</dbReference>
<organism evidence="1 2">
    <name type="scientific">Escherichia coli</name>
    <dbReference type="NCBI Taxonomy" id="562"/>
    <lineage>
        <taxon>Bacteria</taxon>
        <taxon>Pseudomonadati</taxon>
        <taxon>Pseudomonadota</taxon>
        <taxon>Gammaproteobacteria</taxon>
        <taxon>Enterobacterales</taxon>
        <taxon>Enterobacteriaceae</taxon>
        <taxon>Escherichia</taxon>
    </lineage>
</organism>
<evidence type="ECO:0000313" key="2">
    <source>
        <dbReference type="Proteomes" id="UP000254088"/>
    </source>
</evidence>
<proteinExistence type="predicted"/>
<dbReference type="Pfam" id="PF10980">
    <property type="entry name" value="DUF2787"/>
    <property type="match status" value="1"/>
</dbReference>
<accession>A0A377CEB5</accession>
<dbReference type="AlphaFoldDB" id="A0A377CEB5"/>
<reference evidence="1 2" key="1">
    <citation type="submission" date="2018-06" db="EMBL/GenBank/DDBJ databases">
        <authorList>
            <consortium name="Pathogen Informatics"/>
            <person name="Doyle S."/>
        </authorList>
    </citation>
    <scope>NUCLEOTIDE SEQUENCE [LARGE SCALE GENOMIC DNA]</scope>
    <source>
        <strain evidence="1 2">NCTC10429</strain>
    </source>
</reference>
<gene>
    <name evidence="1" type="ORF">NCTC10429_03145</name>
</gene>
<sequence length="169" mass="20040">MQTQYALKQAGLTLPVTKEFQQHITTLLANQVLQKITEAVVINFRDPDYSAESGGFHPVEIRFIRKNNEWYFDYVTDFSYMGRVYPELEKEIDFCWSGNYVFHYLIGDIYLAAERNELWSLWERNFMEYLSMGIYRVTVTVESCLTRYEQEESGRLCNLLHVACITAWR</sequence>
<dbReference type="EMBL" id="UGEX01000001">
    <property type="protein sequence ID" value="STL92080.1"/>
    <property type="molecule type" value="Genomic_DNA"/>
</dbReference>